<evidence type="ECO:0000256" key="6">
    <source>
        <dbReference type="SAM" id="Phobius"/>
    </source>
</evidence>
<reference evidence="7" key="1">
    <citation type="submission" date="2014-09" db="EMBL/GenBank/DDBJ databases">
        <authorList>
            <person name="Magalhaes I.L.F."/>
            <person name="Oliveira U."/>
            <person name="Santos F.R."/>
            <person name="Vidigal T.H.D.A."/>
            <person name="Brescovit A.D."/>
            <person name="Santos A.J."/>
        </authorList>
    </citation>
    <scope>NUCLEOTIDE SEQUENCE</scope>
    <source>
        <tissue evidence="7">Shoot tissue taken approximately 20 cm above the soil surface</tissue>
    </source>
</reference>
<keyword evidence="3 6" id="KW-0812">Transmembrane</keyword>
<comment type="subcellular location">
    <subcellularLocation>
        <location evidence="1">Membrane</location>
        <topology evidence="1">Multi-pass membrane protein</topology>
    </subcellularLocation>
</comment>
<evidence type="ECO:0000313" key="7">
    <source>
        <dbReference type="EMBL" id="JAD86828.1"/>
    </source>
</evidence>
<evidence type="ECO:0000256" key="5">
    <source>
        <dbReference type="ARBA" id="ARBA00023136"/>
    </source>
</evidence>
<dbReference type="InterPro" id="IPR000109">
    <property type="entry name" value="POT_fam"/>
</dbReference>
<dbReference type="GO" id="GO:0016020">
    <property type="term" value="C:membrane"/>
    <property type="evidence" value="ECO:0007669"/>
    <property type="project" value="UniProtKB-SubCell"/>
</dbReference>
<evidence type="ECO:0000256" key="1">
    <source>
        <dbReference type="ARBA" id="ARBA00004141"/>
    </source>
</evidence>
<evidence type="ECO:0008006" key="8">
    <source>
        <dbReference type="Google" id="ProtNLM"/>
    </source>
</evidence>
<sequence>MVAAALVERRRLGVVRAHHGGDDEAAGLVAPMSVLWLLIPLGVVGAGEALHFPGNMAFYYQEFPKTLRSMATAMAPLLIALGFYLSTVFVDVVRRVTAWLPENINHGRLDNVYWATAAVATVNLGYFLICVCLYKRRT</sequence>
<keyword evidence="4 6" id="KW-1133">Transmembrane helix</keyword>
<evidence type="ECO:0000256" key="2">
    <source>
        <dbReference type="ARBA" id="ARBA00005982"/>
    </source>
</evidence>
<protein>
    <recommendedName>
        <fullName evidence="8">Peptide transporter</fullName>
    </recommendedName>
</protein>
<accession>A0A0A9DJH0</accession>
<dbReference type="SUPFAM" id="SSF103473">
    <property type="entry name" value="MFS general substrate transporter"/>
    <property type="match status" value="1"/>
</dbReference>
<dbReference type="InterPro" id="IPR036259">
    <property type="entry name" value="MFS_trans_sf"/>
</dbReference>
<organism evidence="7">
    <name type="scientific">Arundo donax</name>
    <name type="common">Giant reed</name>
    <name type="synonym">Donax arundinaceus</name>
    <dbReference type="NCBI Taxonomy" id="35708"/>
    <lineage>
        <taxon>Eukaryota</taxon>
        <taxon>Viridiplantae</taxon>
        <taxon>Streptophyta</taxon>
        <taxon>Embryophyta</taxon>
        <taxon>Tracheophyta</taxon>
        <taxon>Spermatophyta</taxon>
        <taxon>Magnoliopsida</taxon>
        <taxon>Liliopsida</taxon>
        <taxon>Poales</taxon>
        <taxon>Poaceae</taxon>
        <taxon>PACMAD clade</taxon>
        <taxon>Arundinoideae</taxon>
        <taxon>Arundineae</taxon>
        <taxon>Arundo</taxon>
    </lineage>
</organism>
<evidence type="ECO:0000256" key="4">
    <source>
        <dbReference type="ARBA" id="ARBA00022989"/>
    </source>
</evidence>
<evidence type="ECO:0000256" key="3">
    <source>
        <dbReference type="ARBA" id="ARBA00022692"/>
    </source>
</evidence>
<keyword evidence="5 6" id="KW-0472">Membrane</keyword>
<dbReference type="AlphaFoldDB" id="A0A0A9DJH0"/>
<dbReference type="PANTHER" id="PTHR11654">
    <property type="entry name" value="OLIGOPEPTIDE TRANSPORTER-RELATED"/>
    <property type="match status" value="1"/>
</dbReference>
<feature type="transmembrane region" description="Helical" evidence="6">
    <location>
        <begin position="112"/>
        <end position="134"/>
    </location>
</feature>
<dbReference type="GO" id="GO:0022857">
    <property type="term" value="F:transmembrane transporter activity"/>
    <property type="evidence" value="ECO:0007669"/>
    <property type="project" value="InterPro"/>
</dbReference>
<dbReference type="Pfam" id="PF00854">
    <property type="entry name" value="PTR2"/>
    <property type="match status" value="1"/>
</dbReference>
<name>A0A0A9DJH0_ARUDO</name>
<dbReference type="EMBL" id="GBRH01211067">
    <property type="protein sequence ID" value="JAD86828.1"/>
    <property type="molecule type" value="Transcribed_RNA"/>
</dbReference>
<comment type="similarity">
    <text evidence="2">Belongs to the major facilitator superfamily. Proton-dependent oligopeptide transporter (POT/PTR) (TC 2.A.17) family.</text>
</comment>
<proteinExistence type="inferred from homology"/>
<feature type="transmembrane region" description="Helical" evidence="6">
    <location>
        <begin position="28"/>
        <end position="50"/>
    </location>
</feature>
<feature type="transmembrane region" description="Helical" evidence="6">
    <location>
        <begin position="71"/>
        <end position="92"/>
    </location>
</feature>
<dbReference type="Gene3D" id="1.20.1250.20">
    <property type="entry name" value="MFS general substrate transporter like domains"/>
    <property type="match status" value="1"/>
</dbReference>
<reference evidence="7" key="2">
    <citation type="journal article" date="2015" name="Data Brief">
        <title>Shoot transcriptome of the giant reed, Arundo donax.</title>
        <authorList>
            <person name="Barrero R.A."/>
            <person name="Guerrero F.D."/>
            <person name="Moolhuijzen P."/>
            <person name="Goolsby J.A."/>
            <person name="Tidwell J."/>
            <person name="Bellgard S.E."/>
            <person name="Bellgard M.I."/>
        </authorList>
    </citation>
    <scope>NUCLEOTIDE SEQUENCE</scope>
    <source>
        <tissue evidence="7">Shoot tissue taken approximately 20 cm above the soil surface</tissue>
    </source>
</reference>